<evidence type="ECO:0000256" key="1">
    <source>
        <dbReference type="SAM" id="MobiDB-lite"/>
    </source>
</evidence>
<dbReference type="AlphaFoldDB" id="A0A0B2VYD2"/>
<dbReference type="Proteomes" id="UP000031036">
    <property type="component" value="Unassembled WGS sequence"/>
</dbReference>
<dbReference type="EMBL" id="JPKZ01000532">
    <property type="protein sequence ID" value="KHN86673.1"/>
    <property type="molecule type" value="Genomic_DNA"/>
</dbReference>
<protein>
    <submittedName>
        <fullName evidence="2">Uncharacterized protein</fullName>
    </submittedName>
</protein>
<sequence length="109" mass="11672">MLKLLTASPFRESWHRPRTLRRHVAREHGGYVAQMVTLNRVAIKLANQLRHPTEESSSEGGDELVTAAAGRGGRTTTRSEKRDAQAGENGLSPAGQPLDENAGGAVGMA</sequence>
<reference evidence="2 3" key="1">
    <citation type="submission" date="2014-11" db="EMBL/GenBank/DDBJ databases">
        <title>Genetic blueprint of the zoonotic pathogen Toxocara canis.</title>
        <authorList>
            <person name="Zhu X.-Q."/>
            <person name="Korhonen P.K."/>
            <person name="Cai H."/>
            <person name="Young N.D."/>
            <person name="Nejsum P."/>
            <person name="von Samson-Himmelstjerna G."/>
            <person name="Boag P.R."/>
            <person name="Tan P."/>
            <person name="Li Q."/>
            <person name="Min J."/>
            <person name="Yang Y."/>
            <person name="Wang X."/>
            <person name="Fang X."/>
            <person name="Hall R.S."/>
            <person name="Hofmann A."/>
            <person name="Sternberg P.W."/>
            <person name="Jex A.R."/>
            <person name="Gasser R.B."/>
        </authorList>
    </citation>
    <scope>NUCLEOTIDE SEQUENCE [LARGE SCALE GENOMIC DNA]</scope>
    <source>
        <strain evidence="2">PN_DK_2014</strain>
    </source>
</reference>
<gene>
    <name evidence="2" type="ORF">Tcan_16013</name>
</gene>
<accession>A0A0B2VYD2</accession>
<feature type="region of interest" description="Disordered" evidence="1">
    <location>
        <begin position="49"/>
        <end position="109"/>
    </location>
</feature>
<evidence type="ECO:0000313" key="3">
    <source>
        <dbReference type="Proteomes" id="UP000031036"/>
    </source>
</evidence>
<comment type="caution">
    <text evidence="2">The sequence shown here is derived from an EMBL/GenBank/DDBJ whole genome shotgun (WGS) entry which is preliminary data.</text>
</comment>
<keyword evidence="3" id="KW-1185">Reference proteome</keyword>
<organism evidence="2 3">
    <name type="scientific">Toxocara canis</name>
    <name type="common">Canine roundworm</name>
    <dbReference type="NCBI Taxonomy" id="6265"/>
    <lineage>
        <taxon>Eukaryota</taxon>
        <taxon>Metazoa</taxon>
        <taxon>Ecdysozoa</taxon>
        <taxon>Nematoda</taxon>
        <taxon>Chromadorea</taxon>
        <taxon>Rhabditida</taxon>
        <taxon>Spirurina</taxon>
        <taxon>Ascaridomorpha</taxon>
        <taxon>Ascaridoidea</taxon>
        <taxon>Toxocaridae</taxon>
        <taxon>Toxocara</taxon>
    </lineage>
</organism>
<evidence type="ECO:0000313" key="2">
    <source>
        <dbReference type="EMBL" id="KHN86673.1"/>
    </source>
</evidence>
<name>A0A0B2VYD2_TOXCA</name>
<proteinExistence type="predicted"/>